<comment type="caution">
    <text evidence="2">The sequence shown here is derived from an EMBL/GenBank/DDBJ whole genome shotgun (WGS) entry which is preliminary data.</text>
</comment>
<keyword evidence="3" id="KW-1185">Reference proteome</keyword>
<evidence type="ECO:0000313" key="3">
    <source>
        <dbReference type="Proteomes" id="UP001373714"/>
    </source>
</evidence>
<gene>
    <name evidence="2" type="ORF">TWF730_006099</name>
</gene>
<dbReference type="AlphaFoldDB" id="A0AAV9TW68"/>
<dbReference type="EMBL" id="JAVHNS010000020">
    <property type="protein sequence ID" value="KAK6329800.1"/>
    <property type="molecule type" value="Genomic_DNA"/>
</dbReference>
<dbReference type="Proteomes" id="UP001373714">
    <property type="component" value="Unassembled WGS sequence"/>
</dbReference>
<sequence>MYQATPDHGVEDHEPQTPISEPQTPISDSPQRIAVIIISNQTDRKLQALTAGPGIRGNGVCSPSSVDDIYPYESARWTVIVGDPENPSRYINTQMGWLIITPGMRLQDCPIVGFEWSCSEDGDQDVNGEVNDIDEDAYEGDVEETFDERGVPKYIFSVRRRS</sequence>
<reference evidence="2 3" key="1">
    <citation type="submission" date="2019-10" db="EMBL/GenBank/DDBJ databases">
        <authorList>
            <person name="Palmer J.M."/>
        </authorList>
    </citation>
    <scope>NUCLEOTIDE SEQUENCE [LARGE SCALE GENOMIC DNA]</scope>
    <source>
        <strain evidence="2 3">TWF730</strain>
    </source>
</reference>
<accession>A0AAV9TW68</accession>
<feature type="region of interest" description="Disordered" evidence="1">
    <location>
        <begin position="1"/>
        <end position="30"/>
    </location>
</feature>
<evidence type="ECO:0000313" key="2">
    <source>
        <dbReference type="EMBL" id="KAK6329800.1"/>
    </source>
</evidence>
<feature type="compositionally biased region" description="Polar residues" evidence="1">
    <location>
        <begin position="17"/>
        <end position="30"/>
    </location>
</feature>
<protein>
    <submittedName>
        <fullName evidence="2">Uncharacterized protein</fullName>
    </submittedName>
</protein>
<organism evidence="2 3">
    <name type="scientific">Orbilia blumenaviensis</name>
    <dbReference type="NCBI Taxonomy" id="1796055"/>
    <lineage>
        <taxon>Eukaryota</taxon>
        <taxon>Fungi</taxon>
        <taxon>Dikarya</taxon>
        <taxon>Ascomycota</taxon>
        <taxon>Pezizomycotina</taxon>
        <taxon>Orbiliomycetes</taxon>
        <taxon>Orbiliales</taxon>
        <taxon>Orbiliaceae</taxon>
        <taxon>Orbilia</taxon>
    </lineage>
</organism>
<proteinExistence type="predicted"/>
<evidence type="ECO:0000256" key="1">
    <source>
        <dbReference type="SAM" id="MobiDB-lite"/>
    </source>
</evidence>
<name>A0AAV9TW68_9PEZI</name>